<gene>
    <name evidence="1" type="ORF">ENU1_073650</name>
</gene>
<name>K2HX92_ENTNP</name>
<dbReference type="GeneID" id="20072876"/>
<dbReference type="RefSeq" id="XP_008856700.1">
    <property type="nucleotide sequence ID" value="XM_008858478.1"/>
</dbReference>
<dbReference type="Proteomes" id="UP000006769">
    <property type="component" value="Unassembled WGS sequence"/>
</dbReference>
<dbReference type="OrthoDB" id="425344at2759"/>
<protein>
    <submittedName>
        <fullName evidence="1">Uncharacterized protein</fullName>
    </submittedName>
</protein>
<dbReference type="AlphaFoldDB" id="K2HX92"/>
<evidence type="ECO:0000313" key="2">
    <source>
        <dbReference type="Proteomes" id="UP000006769"/>
    </source>
</evidence>
<sequence length="115" mass="13523">MRTIPVDSALYQSIIEFIHSFKKKKVAMIYTNDPSGNSGYFRVNKLCNQKNIALLDIQDSENMPDIGNLDGINTVISNMYMEELFDTWKRFPKIPEKKCWYHQMLQWLLVKQTLS</sequence>
<dbReference type="Gene3D" id="3.40.50.2300">
    <property type="match status" value="2"/>
</dbReference>
<dbReference type="SUPFAM" id="SSF53822">
    <property type="entry name" value="Periplasmic binding protein-like I"/>
    <property type="match status" value="1"/>
</dbReference>
<evidence type="ECO:0000313" key="1">
    <source>
        <dbReference type="EMBL" id="EKE40965.1"/>
    </source>
</evidence>
<organism evidence="1 2">
    <name type="scientific">Entamoeba nuttalli (strain P19)</name>
    <name type="common">Amoeba</name>
    <dbReference type="NCBI Taxonomy" id="1076696"/>
    <lineage>
        <taxon>Eukaryota</taxon>
        <taxon>Amoebozoa</taxon>
        <taxon>Evosea</taxon>
        <taxon>Archamoebae</taxon>
        <taxon>Mastigamoebida</taxon>
        <taxon>Entamoebidae</taxon>
        <taxon>Entamoeba</taxon>
    </lineage>
</organism>
<dbReference type="EMBL" id="JH926376">
    <property type="protein sequence ID" value="EKE40965.1"/>
    <property type="molecule type" value="Genomic_DNA"/>
</dbReference>
<proteinExistence type="predicted"/>
<dbReference type="VEuPathDB" id="AmoebaDB:ENU1_073650"/>
<dbReference type="InterPro" id="IPR028082">
    <property type="entry name" value="Peripla_BP_I"/>
</dbReference>
<accession>K2HX92</accession>
<reference evidence="1 2" key="1">
    <citation type="submission" date="2011-11" db="EMBL/GenBank/DDBJ databases">
        <authorList>
            <person name="Hannick L."/>
            <person name="Karamycheva S."/>
            <person name="Lorenzi H."/>
            <person name="Caler E."/>
        </authorList>
    </citation>
    <scope>NUCLEOTIDE SEQUENCE [LARGE SCALE GENOMIC DNA]</scope>
    <source>
        <strain evidence="1 2">P19</strain>
    </source>
</reference>